<gene>
    <name evidence="2" type="ORF">UC35_22805</name>
</gene>
<dbReference type="OrthoDB" id="1491023at2"/>
<dbReference type="AlphaFoldDB" id="A0A127JYW0"/>
<evidence type="ECO:0000259" key="1">
    <source>
        <dbReference type="Pfam" id="PF00112"/>
    </source>
</evidence>
<evidence type="ECO:0000313" key="3">
    <source>
        <dbReference type="Proteomes" id="UP000070433"/>
    </source>
</evidence>
<dbReference type="PATRIC" id="fig|94132.3.peg.4646"/>
<dbReference type="CDD" id="cd02619">
    <property type="entry name" value="Peptidase_C1"/>
    <property type="match status" value="1"/>
</dbReference>
<dbReference type="InterPro" id="IPR029058">
    <property type="entry name" value="AB_hydrolase_fold"/>
</dbReference>
<organism evidence="2 3">
    <name type="scientific">Ramlibacter tataouinensis</name>
    <dbReference type="NCBI Taxonomy" id="94132"/>
    <lineage>
        <taxon>Bacteria</taxon>
        <taxon>Pseudomonadati</taxon>
        <taxon>Pseudomonadota</taxon>
        <taxon>Betaproteobacteria</taxon>
        <taxon>Burkholderiales</taxon>
        <taxon>Comamonadaceae</taxon>
        <taxon>Ramlibacter</taxon>
    </lineage>
</organism>
<feature type="domain" description="Peptidase C1A papain C-terminal" evidence="1">
    <location>
        <begin position="174"/>
        <end position="269"/>
    </location>
</feature>
<evidence type="ECO:0000313" key="2">
    <source>
        <dbReference type="EMBL" id="AMO25141.1"/>
    </source>
</evidence>
<name>A0A127JYW0_9BURK</name>
<proteinExistence type="predicted"/>
<keyword evidence="3" id="KW-1185">Reference proteome</keyword>
<accession>A0A127JYW0</accession>
<reference evidence="2 3" key="1">
    <citation type="journal article" date="2014" name="Int. J. Syst. Evol. Microbiol.">
        <title>Ramlibacter solisilvae sp. nov., isolated from forest soil, and emended description of the genus Ramlibacter.</title>
        <authorList>
            <person name="Lee H.J."/>
            <person name="Lee S.H."/>
            <person name="Lee S.S."/>
            <person name="Lee J.S."/>
            <person name="Kim Y."/>
            <person name="Kim S.C."/>
            <person name="Jeon C.O."/>
        </authorList>
    </citation>
    <scope>NUCLEOTIDE SEQUENCE [LARGE SCALE GENOMIC DNA]</scope>
    <source>
        <strain evidence="2 3">5-10</strain>
    </source>
</reference>
<dbReference type="SUPFAM" id="SSF53474">
    <property type="entry name" value="alpha/beta-Hydrolases"/>
    <property type="match status" value="1"/>
</dbReference>
<dbReference type="InterPro" id="IPR038765">
    <property type="entry name" value="Papain-like_cys_pep_sf"/>
</dbReference>
<dbReference type="Proteomes" id="UP000070433">
    <property type="component" value="Chromosome"/>
</dbReference>
<sequence>MPVRQLTVGNKSVVLDVRPDRLDLRDRMYQPPTLALPPQFPSDEDMRRFIPGYLEQGLVLNQGKEGACTGYGLAAVINYLLWSRALASGSTEGFRSVSPHMLYDLARFYDEWPGQDYDGSSCRGAMKGWHKHGACEAPLWLQSIYRENKKKPQSTYRPDETWAVEATARPLGVYYRIDRRSVTDMQTAIRDVGAVFVSASVHGGWDLAGNGAPPRKLGHAHIPRIAYDDATEIDGGHAFALVGYNEDGFIVQNSWGPEWGLHGFAVMSYDDWVANGDDAWVSTLGVPQRRNGATRAQASRTRRAASYSMVMGDSQPRVAPTNPAAQPWPTEQAYLHSIVAGNDGAVDTARPDRASAEDHVREVVVERAMQWARDTGQPLRLAIYAHGGLNPEEDAIERARILGPYFLGNGIYPIFMVWKTGFVETFKQTWEDQFAQPEEARLASGMVTDARDRFVEAIAHGPLRWAWRQMKSNAQLGAEAGRGIALLAGALADLKAAVPAVEVHLVGHSAGSFVLGHLQDRGVRPDSLTLYAPACPLDFALQKIVPHAPADSTWLHILSDKVERDDCVGSDLIYGKSLLYLVARGFEDVRKTPLAGLERCLDLDADDPDDDLWVDRYWPDVQTWRAWTQSLPLQADGLPPVEISEWVQVDAQGKKRAATHGGFDNDVRTITRTLNRILGQMPDAALPLPVEDLDY</sequence>
<dbReference type="GO" id="GO:0008234">
    <property type="term" value="F:cysteine-type peptidase activity"/>
    <property type="evidence" value="ECO:0007669"/>
    <property type="project" value="InterPro"/>
</dbReference>
<dbReference type="EMBL" id="CP010951">
    <property type="protein sequence ID" value="AMO25141.1"/>
    <property type="molecule type" value="Genomic_DNA"/>
</dbReference>
<dbReference type="Pfam" id="PF00112">
    <property type="entry name" value="Peptidase_C1"/>
    <property type="match status" value="1"/>
</dbReference>
<dbReference type="RefSeq" id="WP_061503582.1">
    <property type="nucleotide sequence ID" value="NZ_CP010951.1"/>
</dbReference>
<dbReference type="SUPFAM" id="SSF54001">
    <property type="entry name" value="Cysteine proteinases"/>
    <property type="match status" value="1"/>
</dbReference>
<protein>
    <recommendedName>
        <fullName evidence="1">Peptidase C1A papain C-terminal domain-containing protein</fullName>
    </recommendedName>
</protein>
<dbReference type="GO" id="GO:0006508">
    <property type="term" value="P:proteolysis"/>
    <property type="evidence" value="ECO:0007669"/>
    <property type="project" value="InterPro"/>
</dbReference>
<dbReference type="InterPro" id="IPR000668">
    <property type="entry name" value="Peptidase_C1A_C"/>
</dbReference>
<dbReference type="Gene3D" id="3.90.70.10">
    <property type="entry name" value="Cysteine proteinases"/>
    <property type="match status" value="1"/>
</dbReference>